<feature type="compositionally biased region" description="Polar residues" evidence="1">
    <location>
        <begin position="43"/>
        <end position="56"/>
    </location>
</feature>
<proteinExistence type="predicted"/>
<evidence type="ECO:0000256" key="1">
    <source>
        <dbReference type="SAM" id="MobiDB-lite"/>
    </source>
</evidence>
<name>A0A8K0C4C5_IGNLU</name>
<protein>
    <submittedName>
        <fullName evidence="2">Uncharacterized protein</fullName>
    </submittedName>
</protein>
<evidence type="ECO:0000313" key="2">
    <source>
        <dbReference type="EMBL" id="KAF2879758.1"/>
    </source>
</evidence>
<keyword evidence="3" id="KW-1185">Reference proteome</keyword>
<sequence>MNARVGSKMDEQVVGQFGEDNNNISGELLIEYCTQPSEDSERNLSSTTLSPNKKPNLNGNIIELKEPYHNLVEAKLMCPFTPRRQKPTPNQNNNENATQELKYKLYLLQDPSIRGLDQNRFPKFLWDENRDSPMGLKPGIIFLETFSLASVHNLFRRVERYSVGMEALNFVILLHLFTSFLLMKSLQRPVVDAMGAIRCLGLNLLKSHLNLEPGHCSFDFLQFTVMGLNIEHIRLLFIESAVEVYRLYLVYGTARVIKFEGFHLRYYRLCSAFSTGTHRPRLMDLLFRYIYAQA</sequence>
<feature type="region of interest" description="Disordered" evidence="1">
    <location>
        <begin position="36"/>
        <end position="56"/>
    </location>
</feature>
<dbReference type="EMBL" id="VTPC01091078">
    <property type="protein sequence ID" value="KAF2879758.1"/>
    <property type="molecule type" value="Genomic_DNA"/>
</dbReference>
<accession>A0A8K0C4C5</accession>
<gene>
    <name evidence="2" type="ORF">ILUMI_26415</name>
</gene>
<comment type="caution">
    <text evidence="2">The sequence shown here is derived from an EMBL/GenBank/DDBJ whole genome shotgun (WGS) entry which is preliminary data.</text>
</comment>
<dbReference type="Proteomes" id="UP000801492">
    <property type="component" value="Unassembled WGS sequence"/>
</dbReference>
<dbReference type="AlphaFoldDB" id="A0A8K0C4C5"/>
<evidence type="ECO:0000313" key="3">
    <source>
        <dbReference type="Proteomes" id="UP000801492"/>
    </source>
</evidence>
<organism evidence="2 3">
    <name type="scientific">Ignelater luminosus</name>
    <name type="common">Cucubano</name>
    <name type="synonym">Pyrophorus luminosus</name>
    <dbReference type="NCBI Taxonomy" id="2038154"/>
    <lineage>
        <taxon>Eukaryota</taxon>
        <taxon>Metazoa</taxon>
        <taxon>Ecdysozoa</taxon>
        <taxon>Arthropoda</taxon>
        <taxon>Hexapoda</taxon>
        <taxon>Insecta</taxon>
        <taxon>Pterygota</taxon>
        <taxon>Neoptera</taxon>
        <taxon>Endopterygota</taxon>
        <taxon>Coleoptera</taxon>
        <taxon>Polyphaga</taxon>
        <taxon>Elateriformia</taxon>
        <taxon>Elateroidea</taxon>
        <taxon>Elateridae</taxon>
        <taxon>Agrypninae</taxon>
        <taxon>Pyrophorini</taxon>
        <taxon>Ignelater</taxon>
    </lineage>
</organism>
<reference evidence="2" key="1">
    <citation type="submission" date="2019-08" db="EMBL/GenBank/DDBJ databases">
        <title>The genome of the North American firefly Photinus pyralis.</title>
        <authorList>
            <consortium name="Photinus pyralis genome working group"/>
            <person name="Fallon T.R."/>
            <person name="Sander Lower S.E."/>
            <person name="Weng J.-K."/>
        </authorList>
    </citation>
    <scope>NUCLEOTIDE SEQUENCE</scope>
    <source>
        <strain evidence="2">TRF0915ILg1</strain>
        <tissue evidence="2">Whole body</tissue>
    </source>
</reference>